<feature type="compositionally biased region" description="Gly residues" evidence="1">
    <location>
        <begin position="54"/>
        <end position="63"/>
    </location>
</feature>
<keyword evidence="3" id="KW-1185">Reference proteome</keyword>
<sequence>MVVKIDNVEYPLVLREDPLGPFSLVTNLEVSKETKSDDTFFEEEWREGEDGFGDGEGNIGGGETHFQESHSRSTLEAKEEGAWCCLLVYKKKQSNKCDKDKLGSYCDERFGRATQRYHKVINQAIIWHKSDAKRRFKLMDI</sequence>
<evidence type="ECO:0000256" key="1">
    <source>
        <dbReference type="SAM" id="MobiDB-lite"/>
    </source>
</evidence>
<accession>A0AAV1ARI7</accession>
<protein>
    <submittedName>
        <fullName evidence="2">Uncharacterized protein</fullName>
    </submittedName>
</protein>
<organism evidence="2 3">
    <name type="scientific">Vicia faba</name>
    <name type="common">Broad bean</name>
    <name type="synonym">Faba vulgaris</name>
    <dbReference type="NCBI Taxonomy" id="3906"/>
    <lineage>
        <taxon>Eukaryota</taxon>
        <taxon>Viridiplantae</taxon>
        <taxon>Streptophyta</taxon>
        <taxon>Embryophyta</taxon>
        <taxon>Tracheophyta</taxon>
        <taxon>Spermatophyta</taxon>
        <taxon>Magnoliopsida</taxon>
        <taxon>eudicotyledons</taxon>
        <taxon>Gunneridae</taxon>
        <taxon>Pentapetalae</taxon>
        <taxon>rosids</taxon>
        <taxon>fabids</taxon>
        <taxon>Fabales</taxon>
        <taxon>Fabaceae</taxon>
        <taxon>Papilionoideae</taxon>
        <taxon>50 kb inversion clade</taxon>
        <taxon>NPAAA clade</taxon>
        <taxon>Hologalegina</taxon>
        <taxon>IRL clade</taxon>
        <taxon>Fabeae</taxon>
        <taxon>Vicia</taxon>
    </lineage>
</organism>
<proteinExistence type="predicted"/>
<feature type="region of interest" description="Disordered" evidence="1">
    <location>
        <begin position="51"/>
        <end position="72"/>
    </location>
</feature>
<dbReference type="Proteomes" id="UP001157006">
    <property type="component" value="Chromosome 5"/>
</dbReference>
<dbReference type="EMBL" id="OX451740">
    <property type="protein sequence ID" value="CAI8611953.1"/>
    <property type="molecule type" value="Genomic_DNA"/>
</dbReference>
<dbReference type="AlphaFoldDB" id="A0AAV1ARI7"/>
<gene>
    <name evidence="2" type="ORF">VFH_V010240</name>
</gene>
<name>A0AAV1ARI7_VICFA</name>
<evidence type="ECO:0000313" key="2">
    <source>
        <dbReference type="EMBL" id="CAI8611953.1"/>
    </source>
</evidence>
<reference evidence="2 3" key="1">
    <citation type="submission" date="2023-01" db="EMBL/GenBank/DDBJ databases">
        <authorList>
            <person name="Kreplak J."/>
        </authorList>
    </citation>
    <scope>NUCLEOTIDE SEQUENCE [LARGE SCALE GENOMIC DNA]</scope>
</reference>
<evidence type="ECO:0000313" key="3">
    <source>
        <dbReference type="Proteomes" id="UP001157006"/>
    </source>
</evidence>